<gene>
    <name evidence="1" type="ORF">NCTC11224_01127</name>
</gene>
<organism evidence="1 2">
    <name type="scientific">Enterocloster clostridioformis</name>
    <dbReference type="NCBI Taxonomy" id="1531"/>
    <lineage>
        <taxon>Bacteria</taxon>
        <taxon>Bacillati</taxon>
        <taxon>Bacillota</taxon>
        <taxon>Clostridia</taxon>
        <taxon>Lachnospirales</taxon>
        <taxon>Lachnospiraceae</taxon>
        <taxon>Enterocloster</taxon>
    </lineage>
</organism>
<keyword evidence="2" id="KW-1185">Reference proteome</keyword>
<proteinExistence type="predicted"/>
<accession>A0A2X2TR96</accession>
<evidence type="ECO:0000313" key="1">
    <source>
        <dbReference type="EMBL" id="SQB04707.1"/>
    </source>
</evidence>
<dbReference type="AlphaFoldDB" id="A0A2X2TR96"/>
<evidence type="ECO:0000313" key="2">
    <source>
        <dbReference type="Proteomes" id="UP000251853"/>
    </source>
</evidence>
<sequence length="93" mass="10153">MDIKIMAVTIHKSAMVILGLSPPSSTTLRIRVAAIPVSASTWMKVLPSMADVDENAFPTTARAAGMKGMNPRTRSGYIRTLNSFYPLLLILIY</sequence>
<dbReference type="Proteomes" id="UP000251853">
    <property type="component" value="Unassembled WGS sequence"/>
</dbReference>
<reference evidence="1 2" key="1">
    <citation type="submission" date="2018-06" db="EMBL/GenBank/DDBJ databases">
        <authorList>
            <consortium name="Pathogen Informatics"/>
            <person name="Doyle S."/>
        </authorList>
    </citation>
    <scope>NUCLEOTIDE SEQUENCE [LARGE SCALE GENOMIC DNA]</scope>
    <source>
        <strain evidence="1 2">NCTC11224</strain>
    </source>
</reference>
<name>A0A2X2TR96_9FIRM</name>
<protein>
    <submittedName>
        <fullName evidence="1">Uncharacterized protein</fullName>
    </submittedName>
</protein>
<dbReference type="EMBL" id="UAVW01000001">
    <property type="protein sequence ID" value="SQB04707.1"/>
    <property type="molecule type" value="Genomic_DNA"/>
</dbReference>